<keyword evidence="4" id="KW-1185">Reference proteome</keyword>
<dbReference type="InterPro" id="IPR037523">
    <property type="entry name" value="VOC_core"/>
</dbReference>
<dbReference type="RefSeq" id="WP_119453364.1">
    <property type="nucleotide sequence ID" value="NZ_QWGA01000003.1"/>
</dbReference>
<dbReference type="GO" id="GO:0046872">
    <property type="term" value="F:metal ion binding"/>
    <property type="evidence" value="ECO:0007669"/>
    <property type="project" value="UniProtKB-KW"/>
</dbReference>
<keyword evidence="1" id="KW-0479">Metal-binding</keyword>
<evidence type="ECO:0000259" key="2">
    <source>
        <dbReference type="PROSITE" id="PS51819"/>
    </source>
</evidence>
<organism evidence="3 4">
    <name type="scientific">Henriciella algicola</name>
    <dbReference type="NCBI Taxonomy" id="1608422"/>
    <lineage>
        <taxon>Bacteria</taxon>
        <taxon>Pseudomonadati</taxon>
        <taxon>Pseudomonadota</taxon>
        <taxon>Alphaproteobacteria</taxon>
        <taxon>Hyphomonadales</taxon>
        <taxon>Hyphomonadaceae</taxon>
        <taxon>Henriciella</taxon>
    </lineage>
</organism>
<dbReference type="GO" id="GO:0046491">
    <property type="term" value="P:L-methylmalonyl-CoA metabolic process"/>
    <property type="evidence" value="ECO:0007669"/>
    <property type="project" value="TreeGrafter"/>
</dbReference>
<proteinExistence type="predicted"/>
<protein>
    <submittedName>
        <fullName evidence="3">Glyoxalase</fullName>
    </submittedName>
</protein>
<dbReference type="Gene3D" id="3.10.180.10">
    <property type="entry name" value="2,3-Dihydroxybiphenyl 1,2-Dioxygenase, domain 1"/>
    <property type="match status" value="2"/>
</dbReference>
<dbReference type="Proteomes" id="UP000265845">
    <property type="component" value="Unassembled WGS sequence"/>
</dbReference>
<dbReference type="InterPro" id="IPR025870">
    <property type="entry name" value="Glyoxalase-like_dom"/>
</dbReference>
<feature type="domain" description="VOC" evidence="2">
    <location>
        <begin position="9"/>
        <end position="132"/>
    </location>
</feature>
<sequence length="284" mass="30774">MSGAGPLTAIDHLVLLCGDIETGTKAYTDLLGRAPDWRATSGGAATSLFRVDNTALELMAPDGDAGAPPRLRELIAAGATLTSLAFRTDDIAEAHRLFTRRGLQPDAIQPGESTHLETGAHRNWKRFRCSDDAVAGIKTFVMQPEFDSIVANVDGACVYSLDHVVINTPNPDRAAATYGARLGLDLRLDRTAEQWKTRFLFFRTGGLTLEIINRLDETADPADNDHIWGLTWTVRDIEAAHARLAKAGIETSDVRKGRKPGTQVFTVKAKTLGVPTLFIAHSSD</sequence>
<evidence type="ECO:0000313" key="4">
    <source>
        <dbReference type="Proteomes" id="UP000265845"/>
    </source>
</evidence>
<dbReference type="PROSITE" id="PS51819">
    <property type="entry name" value="VOC"/>
    <property type="match status" value="2"/>
</dbReference>
<evidence type="ECO:0000256" key="1">
    <source>
        <dbReference type="ARBA" id="ARBA00022723"/>
    </source>
</evidence>
<dbReference type="SUPFAM" id="SSF54593">
    <property type="entry name" value="Glyoxalase/Bleomycin resistance protein/Dihydroxybiphenyl dioxygenase"/>
    <property type="match status" value="1"/>
</dbReference>
<comment type="caution">
    <text evidence="3">The sequence shown here is derived from an EMBL/GenBank/DDBJ whole genome shotgun (WGS) entry which is preliminary data.</text>
</comment>
<gene>
    <name evidence="3" type="ORF">D1222_06435</name>
</gene>
<name>A0A399RNI4_9PROT</name>
<evidence type="ECO:0000313" key="3">
    <source>
        <dbReference type="EMBL" id="RIJ31874.1"/>
    </source>
</evidence>
<feature type="domain" description="VOC" evidence="2">
    <location>
        <begin position="160"/>
        <end position="284"/>
    </location>
</feature>
<dbReference type="PANTHER" id="PTHR43048">
    <property type="entry name" value="METHYLMALONYL-COA EPIMERASE"/>
    <property type="match status" value="1"/>
</dbReference>
<dbReference type="OrthoDB" id="4373689at2"/>
<reference evidence="3 4" key="1">
    <citation type="submission" date="2018-08" db="EMBL/GenBank/DDBJ databases">
        <title>Henriciella mobilis sp. nov., isolated from seawater.</title>
        <authorList>
            <person name="Cheng H."/>
            <person name="Wu Y.-H."/>
            <person name="Xu X.-W."/>
            <person name="Guo L.-L."/>
        </authorList>
    </citation>
    <scope>NUCLEOTIDE SEQUENCE [LARGE SCALE GENOMIC DNA]</scope>
    <source>
        <strain evidence="3 4">CCUG67844</strain>
    </source>
</reference>
<dbReference type="Pfam" id="PF13669">
    <property type="entry name" value="Glyoxalase_4"/>
    <property type="match status" value="1"/>
</dbReference>
<dbReference type="CDD" id="cd06587">
    <property type="entry name" value="VOC"/>
    <property type="match status" value="1"/>
</dbReference>
<dbReference type="InterPro" id="IPR051785">
    <property type="entry name" value="MMCE/EMCE_epimerase"/>
</dbReference>
<dbReference type="EMBL" id="QWGA01000003">
    <property type="protein sequence ID" value="RIJ31874.1"/>
    <property type="molecule type" value="Genomic_DNA"/>
</dbReference>
<dbReference type="PANTHER" id="PTHR43048:SF3">
    <property type="entry name" value="METHYLMALONYL-COA EPIMERASE, MITOCHONDRIAL"/>
    <property type="match status" value="1"/>
</dbReference>
<dbReference type="InterPro" id="IPR029068">
    <property type="entry name" value="Glyas_Bleomycin-R_OHBP_Dase"/>
</dbReference>
<dbReference type="GO" id="GO:0004493">
    <property type="term" value="F:methylmalonyl-CoA epimerase activity"/>
    <property type="evidence" value="ECO:0007669"/>
    <property type="project" value="TreeGrafter"/>
</dbReference>
<dbReference type="Pfam" id="PF13468">
    <property type="entry name" value="Glyoxalase_3"/>
    <property type="match status" value="1"/>
</dbReference>
<dbReference type="AlphaFoldDB" id="A0A399RNI4"/>
<accession>A0A399RNI4</accession>